<gene>
    <name evidence="3" type="ORF">TSOC_011083</name>
</gene>
<keyword evidence="2" id="KW-0472">Membrane</keyword>
<dbReference type="AlphaFoldDB" id="A0A2J7ZRM6"/>
<feature type="transmembrane region" description="Helical" evidence="2">
    <location>
        <begin position="91"/>
        <end position="109"/>
    </location>
</feature>
<sequence>MSLLAPAPIERLARLAEEAARLAHIATGFTQHVDKALHAPVSPEQAELEGQFGRAAGGYSSEAGTPLRPQLTGAQQPGYARAGRGSGLQQLILVALCAVGLAYSSWFWWRYVLFAEGRRELRSRVKGLRSRAAETLDGLTERTRDLQPPPVEDPSSGREVVERLAARHTQQQGSVISGRSDDGSWITINEPRGALEREEMEKLAATHKREGVPPSSMRKPSVAEQAGIGP</sequence>
<organism evidence="3 4">
    <name type="scientific">Tetrabaena socialis</name>
    <dbReference type="NCBI Taxonomy" id="47790"/>
    <lineage>
        <taxon>Eukaryota</taxon>
        <taxon>Viridiplantae</taxon>
        <taxon>Chlorophyta</taxon>
        <taxon>core chlorophytes</taxon>
        <taxon>Chlorophyceae</taxon>
        <taxon>CS clade</taxon>
        <taxon>Chlamydomonadales</taxon>
        <taxon>Tetrabaenaceae</taxon>
        <taxon>Tetrabaena</taxon>
    </lineage>
</organism>
<evidence type="ECO:0000313" key="3">
    <source>
        <dbReference type="EMBL" id="PNH02908.1"/>
    </source>
</evidence>
<keyword evidence="4" id="KW-1185">Reference proteome</keyword>
<dbReference type="OrthoDB" id="552361at2759"/>
<feature type="region of interest" description="Disordered" evidence="1">
    <location>
        <begin position="167"/>
        <end position="230"/>
    </location>
</feature>
<evidence type="ECO:0000256" key="2">
    <source>
        <dbReference type="SAM" id="Phobius"/>
    </source>
</evidence>
<dbReference type="Proteomes" id="UP000236333">
    <property type="component" value="Unassembled WGS sequence"/>
</dbReference>
<accession>A0A2J7ZRM6</accession>
<feature type="compositionally biased region" description="Polar residues" evidence="1">
    <location>
        <begin position="168"/>
        <end position="177"/>
    </location>
</feature>
<name>A0A2J7ZRM6_9CHLO</name>
<dbReference type="EMBL" id="PGGS01000577">
    <property type="protein sequence ID" value="PNH02908.1"/>
    <property type="molecule type" value="Genomic_DNA"/>
</dbReference>
<evidence type="ECO:0000313" key="4">
    <source>
        <dbReference type="Proteomes" id="UP000236333"/>
    </source>
</evidence>
<keyword evidence="2" id="KW-0812">Transmembrane</keyword>
<keyword evidence="2" id="KW-1133">Transmembrane helix</keyword>
<feature type="compositionally biased region" description="Basic and acidic residues" evidence="1">
    <location>
        <begin position="193"/>
        <end position="211"/>
    </location>
</feature>
<reference evidence="3 4" key="1">
    <citation type="journal article" date="2017" name="Mol. Biol. Evol.">
        <title>The 4-celled Tetrabaena socialis nuclear genome reveals the essential components for genetic control of cell number at the origin of multicellularity in the volvocine lineage.</title>
        <authorList>
            <person name="Featherston J."/>
            <person name="Arakaki Y."/>
            <person name="Hanschen E.R."/>
            <person name="Ferris P.J."/>
            <person name="Michod R.E."/>
            <person name="Olson B.J.S.C."/>
            <person name="Nozaki H."/>
            <person name="Durand P.M."/>
        </authorList>
    </citation>
    <scope>NUCLEOTIDE SEQUENCE [LARGE SCALE GENOMIC DNA]</scope>
    <source>
        <strain evidence="3 4">NIES-571</strain>
    </source>
</reference>
<proteinExistence type="predicted"/>
<protein>
    <submittedName>
        <fullName evidence="3">Uncharacterized protein</fullName>
    </submittedName>
</protein>
<comment type="caution">
    <text evidence="3">The sequence shown here is derived from an EMBL/GenBank/DDBJ whole genome shotgun (WGS) entry which is preliminary data.</text>
</comment>
<evidence type="ECO:0000256" key="1">
    <source>
        <dbReference type="SAM" id="MobiDB-lite"/>
    </source>
</evidence>